<feature type="region of interest" description="Disordered" evidence="7">
    <location>
        <begin position="799"/>
        <end position="837"/>
    </location>
</feature>
<dbReference type="Gene3D" id="1.10.10.60">
    <property type="entry name" value="Homeodomain-like"/>
    <property type="match status" value="1"/>
</dbReference>
<feature type="domain" description="Homeobox" evidence="8">
    <location>
        <begin position="50"/>
        <end position="110"/>
    </location>
</feature>
<dbReference type="PANTHER" id="PTHR24208">
    <property type="entry name" value="LIM/HOMEOBOX PROTEIN LHX"/>
    <property type="match status" value="1"/>
</dbReference>
<evidence type="ECO:0000256" key="1">
    <source>
        <dbReference type="ARBA" id="ARBA00004123"/>
    </source>
</evidence>
<evidence type="ECO:0000256" key="6">
    <source>
        <dbReference type="RuleBase" id="RU000682"/>
    </source>
</evidence>
<feature type="compositionally biased region" description="Polar residues" evidence="7">
    <location>
        <begin position="117"/>
        <end position="132"/>
    </location>
</feature>
<dbReference type="EMBL" id="JANBQB010000017">
    <property type="protein sequence ID" value="KAJ1984509.1"/>
    <property type="molecule type" value="Genomic_DNA"/>
</dbReference>
<dbReference type="PROSITE" id="PS50071">
    <property type="entry name" value="HOMEOBOX_2"/>
    <property type="match status" value="1"/>
</dbReference>
<reference evidence="9" key="1">
    <citation type="submission" date="2022-07" db="EMBL/GenBank/DDBJ databases">
        <title>Phylogenomic reconstructions and comparative analyses of Kickxellomycotina fungi.</title>
        <authorList>
            <person name="Reynolds N.K."/>
            <person name="Stajich J.E."/>
            <person name="Barry K."/>
            <person name="Grigoriev I.V."/>
            <person name="Crous P."/>
            <person name="Smith M.E."/>
        </authorList>
    </citation>
    <scope>NUCLEOTIDE SEQUENCE</scope>
    <source>
        <strain evidence="9">RSA 567</strain>
    </source>
</reference>
<evidence type="ECO:0000313" key="9">
    <source>
        <dbReference type="EMBL" id="KAJ1984509.1"/>
    </source>
</evidence>
<dbReference type="Proteomes" id="UP001151582">
    <property type="component" value="Unassembled WGS sequence"/>
</dbReference>
<dbReference type="SMART" id="SM00389">
    <property type="entry name" value="HOX"/>
    <property type="match status" value="1"/>
</dbReference>
<protein>
    <recommendedName>
        <fullName evidence="8">Homeobox domain-containing protein</fullName>
    </recommendedName>
</protein>
<dbReference type="GO" id="GO:0000977">
    <property type="term" value="F:RNA polymerase II transcription regulatory region sequence-specific DNA binding"/>
    <property type="evidence" value="ECO:0007669"/>
    <property type="project" value="TreeGrafter"/>
</dbReference>
<evidence type="ECO:0000259" key="8">
    <source>
        <dbReference type="PROSITE" id="PS50071"/>
    </source>
</evidence>
<dbReference type="CDD" id="cd00086">
    <property type="entry name" value="homeodomain"/>
    <property type="match status" value="1"/>
</dbReference>
<dbReference type="GO" id="GO:0005634">
    <property type="term" value="C:nucleus"/>
    <property type="evidence" value="ECO:0007669"/>
    <property type="project" value="UniProtKB-SubCell"/>
</dbReference>
<evidence type="ECO:0000256" key="5">
    <source>
        <dbReference type="PROSITE-ProRule" id="PRU00108"/>
    </source>
</evidence>
<gene>
    <name evidence="9" type="ORF">H4R34_000595</name>
</gene>
<keyword evidence="10" id="KW-1185">Reference proteome</keyword>
<evidence type="ECO:0000256" key="4">
    <source>
        <dbReference type="ARBA" id="ARBA00023242"/>
    </source>
</evidence>
<feature type="compositionally biased region" description="Polar residues" evidence="7">
    <location>
        <begin position="387"/>
        <end position="411"/>
    </location>
</feature>
<dbReference type="GO" id="GO:0000981">
    <property type="term" value="F:DNA-binding transcription factor activity, RNA polymerase II-specific"/>
    <property type="evidence" value="ECO:0007669"/>
    <property type="project" value="TreeGrafter"/>
</dbReference>
<evidence type="ECO:0000256" key="2">
    <source>
        <dbReference type="ARBA" id="ARBA00023125"/>
    </source>
</evidence>
<feature type="region of interest" description="Disordered" evidence="7">
    <location>
        <begin position="378"/>
        <end position="438"/>
    </location>
</feature>
<keyword evidence="4 5" id="KW-0539">Nucleus</keyword>
<feature type="compositionally biased region" description="Polar residues" evidence="7">
    <location>
        <begin position="799"/>
        <end position="827"/>
    </location>
</feature>
<feature type="region of interest" description="Disordered" evidence="7">
    <location>
        <begin position="110"/>
        <end position="168"/>
    </location>
</feature>
<comment type="subcellular location">
    <subcellularLocation>
        <location evidence="1 5 6">Nucleus</location>
    </subcellularLocation>
</comment>
<dbReference type="InterPro" id="IPR009057">
    <property type="entry name" value="Homeodomain-like_sf"/>
</dbReference>
<evidence type="ECO:0000256" key="7">
    <source>
        <dbReference type="SAM" id="MobiDB-lite"/>
    </source>
</evidence>
<feature type="region of interest" description="Disordered" evidence="7">
    <location>
        <begin position="1"/>
        <end position="58"/>
    </location>
</feature>
<feature type="compositionally biased region" description="Polar residues" evidence="7">
    <location>
        <begin position="633"/>
        <end position="645"/>
    </location>
</feature>
<feature type="region of interest" description="Disordered" evidence="7">
    <location>
        <begin position="633"/>
        <end position="668"/>
    </location>
</feature>
<name>A0A9W8B509_9FUNG</name>
<dbReference type="AlphaFoldDB" id="A0A9W8B509"/>
<dbReference type="InterPro" id="IPR001356">
    <property type="entry name" value="HD"/>
</dbReference>
<keyword evidence="3 5" id="KW-0371">Homeobox</keyword>
<evidence type="ECO:0000313" key="10">
    <source>
        <dbReference type="Proteomes" id="UP001151582"/>
    </source>
</evidence>
<feature type="DNA-binding region" description="Homeobox" evidence="5">
    <location>
        <begin position="52"/>
        <end position="111"/>
    </location>
</feature>
<dbReference type="PANTHER" id="PTHR24208:SF166">
    <property type="entry name" value="LIM HOMEOBOX TRANSCRIPTION FACTOR 1 ALPHA, ISOFORM B"/>
    <property type="match status" value="1"/>
</dbReference>
<sequence>MSGFDPAFPVYGQMDPTAALGKSKGGGAPAGGPTRRASHHTEFKPTFYNPNEVKHRQRTTRKQFRALEDVFLRDSKPSAAERRELGERLNMSARSVQVWFQNRRAKEKNRLAALAKKQTQTPSEGTADSTASPAPMPRQPTETSVSPKLPPAVANSPDQPPPSTSAHLHQLDFSRPLSDSMCPGSQQQGTTIANATNLGASGTLSRRSSYAGAISYLDALAQPAAPTLVHRSPSAAHLASSQPSQAPRADAQQHAFATFHPHMLHFPSGMANLSSFATSTHPESNPLFISVSAPQGNTFGLPNSSSNPHQTHSPFLPVTAAMSYSPVFYDAMQPLLDTRSRANSIAVVQQPNSTPATVGTSSVEQLQAAPLAATSNTNALPSAEPRLSSQPVFSLSAPSGPTPLNSLTLGANQVAPPPSVSAGSSRPGLMPAGSGEGSGIPQRLATIAEDDTEQALRTMLEGQFANPPSNPQSTHPPSLTNQTALTLNMPRVAPEEQTNADLQRPMDQPPQTCAATSLPQSLGQPISELRSPTQNAILNYHMSALSTTSPTAPWGGPIASQLATTPVVGMHPFHQYLHCFPAAEAASGVNIATSSDGGSLNACSSNASPNSTDAAALLPANTNQPRLALHRVQSTGSQMASTASSGPPAGQGINAHSLPSPLRSASQAMPVSNPMAFAPTTPMMGGLPRRHSMFPLTTSGTSTANGQMSPMVHSALSNPNPMELQANTSFSAAVHGSPHGQLAYSSALYPFQPMSTGLMSHPFAMTPAQFQGHGLHLGHFTVPTTPVEHHAGFMASQMPPTSGTGNVTTAANSFPGSASLSDPSQGEQGPLNVSYFG</sequence>
<comment type="caution">
    <text evidence="9">The sequence shown here is derived from an EMBL/GenBank/DDBJ whole genome shotgun (WGS) entry which is preliminary data.</text>
</comment>
<dbReference type="SUPFAM" id="SSF46689">
    <property type="entry name" value="Homeodomain-like"/>
    <property type="match status" value="1"/>
</dbReference>
<dbReference type="OrthoDB" id="6159439at2759"/>
<organism evidence="9 10">
    <name type="scientific">Dimargaris verticillata</name>
    <dbReference type="NCBI Taxonomy" id="2761393"/>
    <lineage>
        <taxon>Eukaryota</taxon>
        <taxon>Fungi</taxon>
        <taxon>Fungi incertae sedis</taxon>
        <taxon>Zoopagomycota</taxon>
        <taxon>Kickxellomycotina</taxon>
        <taxon>Dimargaritomycetes</taxon>
        <taxon>Dimargaritales</taxon>
        <taxon>Dimargaritaceae</taxon>
        <taxon>Dimargaris</taxon>
    </lineage>
</organism>
<dbReference type="InterPro" id="IPR050453">
    <property type="entry name" value="LIM_Homeobox_TF"/>
</dbReference>
<evidence type="ECO:0000256" key="3">
    <source>
        <dbReference type="ARBA" id="ARBA00023155"/>
    </source>
</evidence>
<keyword evidence="2 5" id="KW-0238">DNA-binding</keyword>
<accession>A0A9W8B509</accession>
<proteinExistence type="predicted"/>
<dbReference type="Pfam" id="PF00046">
    <property type="entry name" value="Homeodomain"/>
    <property type="match status" value="1"/>
</dbReference>